<feature type="repeat" description="HEAT" evidence="3">
    <location>
        <begin position="1600"/>
        <end position="1645"/>
    </location>
</feature>
<feature type="domain" description="TOG" evidence="4">
    <location>
        <begin position="1314"/>
        <end position="1547"/>
    </location>
</feature>
<comment type="caution">
    <text evidence="5">The sequence shown here is derived from an EMBL/GenBank/DDBJ whole genome shotgun (WGS) entry which is preliminary data.</text>
</comment>
<dbReference type="GO" id="GO:0005829">
    <property type="term" value="C:cytosol"/>
    <property type="evidence" value="ECO:0007669"/>
    <property type="project" value="TreeGrafter"/>
</dbReference>
<keyword evidence="6" id="KW-1185">Reference proteome</keyword>
<evidence type="ECO:0000259" key="4">
    <source>
        <dbReference type="SMART" id="SM01349"/>
    </source>
</evidence>
<dbReference type="Gene3D" id="1.25.10.10">
    <property type="entry name" value="Leucine-rich Repeat Variant"/>
    <property type="match status" value="5"/>
</dbReference>
<accession>A0A9P8T4N1</accession>
<dbReference type="SMART" id="SM01349">
    <property type="entry name" value="TOG"/>
    <property type="match status" value="2"/>
</dbReference>
<comment type="similarity">
    <text evidence="1">Belongs to the GCN1 family.</text>
</comment>
<dbReference type="FunFam" id="1.25.10.10:FF:000096">
    <property type="entry name" value="eIF-2-alpha kinase activator gcn1"/>
    <property type="match status" value="1"/>
</dbReference>
<dbReference type="GO" id="GO:0019887">
    <property type="term" value="F:protein kinase regulator activity"/>
    <property type="evidence" value="ECO:0007669"/>
    <property type="project" value="TreeGrafter"/>
</dbReference>
<dbReference type="InterPro" id="IPR056810">
    <property type="entry name" value="GNC1-like_N"/>
</dbReference>
<sequence length="2656" mass="292768">MSVEDLDSRVLQLKLLPLKDRREELSKIRSIVNGTISEDVQLSKTLVAFLSLYNNCPNEGSYTNQILHIFEQLVEYDIVSCLTIASKFISQLATKPLATADLILLLDWCVFFSQKASTLDNDTTVVDSILVSSIQLVDSVVTYQDHKKQRSRRLVQNAFKSLDAVIKSIPSSHLTRFVANIGKYTLSANGKLVFFGQLAFVTHLDDTTRTHILTNFSKDILTSKAVIDQFSLISAANALKLANLKEFNELILPGLEKASLRNSEATFHLLAPEVLNGIDSTQIDICEAVCSSKFFVQLLSSLKSSNPNVRNGGSKCFQIIFNHTLATSSSLDKLTEEICKVLKSSTSTAVEQKTLCSEILHSAPLVDSVNLKIVDTLLPMIKKESNEQVLSVLLDTLFHRPSSDKTLAALKTGLSDKKQRKAWTVALAAHTDDFVPLLTDDYFSQLESILDECVTSPLQSVTGKLISGGYAAIVILHRAGKTESLSKSLRDTDKPAILTNFKVYGKLTTDDEQEWFVRSLDATSGLIKESNVSYGYSWVYSLLSSNINSSIRRIGLELLSKSCKENQEFVPQSIIDSINDLLSKESSKFSDYKLNLKKLLPVILTITANHEKTQKSVLGRQLISLLPTLSHRELSYAKMGWVGICQRAGVDPGDLVQNNSFTIIQNLMDQISSPAEEHRTSGMYDAVTSSLALISFIDSNSVAPILSESLQKDLDISSLPSIDDTKIEIWNGQDGVLVVDVLEKNQKKPQLDKNSKDYETLKWEASVRKQVASRKTGSTKKLTKEEQAAVNKQLETEKEIRQTLNKAYNSLRRGLDITASLALEAFNVDNGKEQWFPVAVSGVFNILNSSDALKLVRQYSIDTFLKLPHALPSRGLTGHSTFEWIGASTLRLMKIKLDSKYEYPSLTELVSSQLFSLKVTSDKSPFEALSLMYLLPLISKIIDNGKIYLLKNNKRGNVILNTEFQDEDPEEEQLALALELVSSHSEIFQNASIPRTSILQNLFSLMTVPSKSKMAKDCFNALAQNISVNISPSDLHLILSNAINPVVLVRTAVLEALDEEFDLSELEFCEEIWISVFDNEEINRRIAQTIWDESGFHVDESSPSKLIPFLNNSDNGIRLSIAKALAQAVVNTKSSSVFEATLDELLELYRVKEKPPPPQLDEYGLVVKSVSEARDTWEERSGVALTLKYLAGVFHGTSEIEKVFKFLIDERALGDKNSVVRQELQDAGMKIIDEHGTANLEILIPIFEEGLSAKDEGTTTQDRIKESIIILYGNLARHLKKDDPRILDIVSRLLQALETPSEDVQFAVSECIAPLVSATKAKLSGYFDDLFEKLFEGKNLAQRRGAAYGIAGLVKGAGLKSLAENDIIRNLVDASDDKKNPHKREGVSFAFETLSQSLGSLFEPYVIEILPIVLKNLGDQSPEVREATDYAARMIMKNTTSYGIKKLIPLVISNLEDYAWRTKKGSVELLGSMAYLDPTQLAASLPTIIPQIVSVLNDTHKEVRKAADQSLKRFGEVIRNPEIQELVPTLLKAIGDPTQYTTEALDGLIKTQFVHYIDGPSLALIIHVIHRGMKDRSATTKRKSCQIVGNMAILVDSKDLIPYLSELVLELEEAMVDPVPQTRAVAARALGSLVEKLGEEKFPDLIPRLLTTLQDEGRLGDKMGSAQALAEVTSGIGLSKLDELLPTILAGCTSPKSYVRAGFMPLLLFLPVCFGNQFSPYLSKTISPILSGLADNDEDIRDIALRSGRLIVNNYASKAVDLLLPELELGLSDSNPRIRLSSVELTGDLLFKISGISGKQELSEDLSSISASVTRAFNEVLGHERRDRILAALFMCRSDNSGPVRVAGVNIWKALVANTPKTVKEILPTLTQIIVRKLASPNENQRSIAATTLGDMVKRVGGNALSQLLPTLESSLYSSDSDAKQGICIAVRELTESSSPATILEYQEPLFKIIRETLMDANPGVREAAAQAFDVLQEAVGNVAVDEIIPQLLEMLDTDASENALSALEEIMTTKADVLFPILIPSLLTPPVKAKALGALAQVAGPALYKRLSTITLALVDAIIAGTGVETDLVNALSKTLLSVTSDEGCHQLFQQILSLMRHEDKKKTEVIYRVLPEFFENVSVDYSVYLDDLVTHLILSLDNKSPEISKYSFEALTALVKRQPRESLERLVSTAFRTLSLVDDHELYVFGLPKGPNCLLPIFLNGLMYGNPQQREQSAEGIALIVDRTPADSLRPFVTVIVGPLIRVIGERFNGEVKSAILLALNKLFAKIPQFLRPFVPQLQRTFVKSLSDPSNDLLRSRAARALGTLIEYQPRVDPLVTELLTGVKTAVGKENAGVKAAMLKALLEVILRAGKNMSNASKSGVLALVEKDMFAEGASVDIAVAYAKLVGALSSTMSSEEAVAMLKSKVLDSDLTDESSSRFAILTLNAFLKDAPNQIFDTGLFTEVCKFIATASQSKSPYINDNSVLACGKVMLQIDNDFEFDDDSRAAFEQLVTQLCVNMNAPPSNSPDSKRLSLVVIRTVCRFKYDISIRPYIDLIAPSVFLCVRDPIIPIKLAAEKSFLAIFNLVADEEMKFFNEWAASKSATPMVNTASGQSLQLRSITEYAKRVGFRLANVERERLEAGGDKEAMFSDQFEDEREIWAVGSVDLGKE</sequence>
<dbReference type="Pfam" id="PF24987">
    <property type="entry name" value="HEAT_EF3_N"/>
    <property type="match status" value="1"/>
</dbReference>
<evidence type="ECO:0000256" key="3">
    <source>
        <dbReference type="PROSITE-ProRule" id="PRU00103"/>
    </source>
</evidence>
<dbReference type="PROSITE" id="PS50077">
    <property type="entry name" value="HEAT_REPEAT"/>
    <property type="match status" value="3"/>
</dbReference>
<dbReference type="Pfam" id="PF25801">
    <property type="entry name" value="HEAT_GCN1_C_2"/>
    <property type="match status" value="1"/>
</dbReference>
<dbReference type="PANTHER" id="PTHR23346">
    <property type="entry name" value="TRANSLATIONAL ACTIVATOR GCN1-RELATED"/>
    <property type="match status" value="1"/>
</dbReference>
<dbReference type="InterPro" id="IPR022716">
    <property type="entry name" value="Gcn1_N"/>
</dbReference>
<feature type="repeat" description="HEAT" evidence="3">
    <location>
        <begin position="1488"/>
        <end position="1526"/>
    </location>
</feature>
<dbReference type="OrthoDB" id="5148094at2759"/>
<dbReference type="GO" id="GO:0006417">
    <property type="term" value="P:regulation of translation"/>
    <property type="evidence" value="ECO:0007669"/>
    <property type="project" value="TreeGrafter"/>
</dbReference>
<dbReference type="InterPro" id="IPR056809">
    <property type="entry name" value="HEAT_GCN1_fung"/>
</dbReference>
<dbReference type="Proteomes" id="UP000769157">
    <property type="component" value="Unassembled WGS sequence"/>
</dbReference>
<name>A0A9P8T4N1_9ASCO</name>
<organism evidence="5 6">
    <name type="scientific">Ogataea philodendri</name>
    <dbReference type="NCBI Taxonomy" id="1378263"/>
    <lineage>
        <taxon>Eukaryota</taxon>
        <taxon>Fungi</taxon>
        <taxon>Dikarya</taxon>
        <taxon>Ascomycota</taxon>
        <taxon>Saccharomycotina</taxon>
        <taxon>Pichiomycetes</taxon>
        <taxon>Pichiales</taxon>
        <taxon>Pichiaceae</taxon>
        <taxon>Ogataea</taxon>
    </lineage>
</organism>
<evidence type="ECO:0000256" key="2">
    <source>
        <dbReference type="ARBA" id="ARBA00022737"/>
    </source>
</evidence>
<dbReference type="SUPFAM" id="SSF48371">
    <property type="entry name" value="ARM repeat"/>
    <property type="match status" value="5"/>
</dbReference>
<proteinExistence type="inferred from homology"/>
<dbReference type="PANTHER" id="PTHR23346:SF7">
    <property type="entry name" value="STALLED RIBOSOME SENSOR GCN1"/>
    <property type="match status" value="1"/>
</dbReference>
<evidence type="ECO:0000313" key="5">
    <source>
        <dbReference type="EMBL" id="KAH3665419.1"/>
    </source>
</evidence>
<dbReference type="InterPro" id="IPR034085">
    <property type="entry name" value="TOG"/>
</dbReference>
<dbReference type="Pfam" id="PF24916">
    <property type="entry name" value="HEAT_GCN1_fung"/>
    <property type="match status" value="1"/>
</dbReference>
<dbReference type="RefSeq" id="XP_046060623.1">
    <property type="nucleotide sequence ID" value="XM_046204595.1"/>
</dbReference>
<reference evidence="5" key="1">
    <citation type="journal article" date="2021" name="Open Biol.">
        <title>Shared evolutionary footprints suggest mitochondrial oxidative damage underlies multiple complex I losses in fungi.</title>
        <authorList>
            <person name="Schikora-Tamarit M.A."/>
            <person name="Marcet-Houben M."/>
            <person name="Nosek J."/>
            <person name="Gabaldon T."/>
        </authorList>
    </citation>
    <scope>NUCLEOTIDE SEQUENCE</scope>
    <source>
        <strain evidence="5">CBS6075</strain>
    </source>
</reference>
<dbReference type="InterPro" id="IPR011989">
    <property type="entry name" value="ARM-like"/>
</dbReference>
<evidence type="ECO:0000313" key="6">
    <source>
        <dbReference type="Proteomes" id="UP000769157"/>
    </source>
</evidence>
<dbReference type="Pfam" id="PF23271">
    <property type="entry name" value="HEAT_GCN1"/>
    <property type="match status" value="1"/>
</dbReference>
<protein>
    <recommendedName>
        <fullName evidence="4">TOG domain-containing protein</fullName>
    </recommendedName>
</protein>
<dbReference type="GO" id="GO:0034198">
    <property type="term" value="P:cellular response to amino acid starvation"/>
    <property type="evidence" value="ECO:0007669"/>
    <property type="project" value="TreeGrafter"/>
</dbReference>
<dbReference type="InterPro" id="IPR016024">
    <property type="entry name" value="ARM-type_fold"/>
</dbReference>
<dbReference type="Pfam" id="PF12074">
    <property type="entry name" value="Gcn1_N"/>
    <property type="match status" value="1"/>
</dbReference>
<dbReference type="InterPro" id="IPR057546">
    <property type="entry name" value="HEAT_GCN1"/>
</dbReference>
<dbReference type="Pfam" id="PF24993">
    <property type="entry name" value="GNC1_N"/>
    <property type="match status" value="1"/>
</dbReference>
<gene>
    <name evidence="5" type="ORF">OGAPHI_003603</name>
</gene>
<dbReference type="Pfam" id="PF24984">
    <property type="entry name" value="HEAT_EF3_GNC1"/>
    <property type="match status" value="1"/>
</dbReference>
<dbReference type="InterPro" id="IPR021133">
    <property type="entry name" value="HEAT_type_2"/>
</dbReference>
<keyword evidence="2" id="KW-0677">Repeat</keyword>
<dbReference type="EMBL" id="JAEUBE010000295">
    <property type="protein sequence ID" value="KAH3665419.1"/>
    <property type="molecule type" value="Genomic_DNA"/>
</dbReference>
<evidence type="ECO:0000256" key="1">
    <source>
        <dbReference type="ARBA" id="ARBA00007366"/>
    </source>
</evidence>
<dbReference type="GeneID" id="70235568"/>
<feature type="repeat" description="HEAT" evidence="3">
    <location>
        <begin position="1950"/>
        <end position="1987"/>
    </location>
</feature>
<reference evidence="5" key="2">
    <citation type="submission" date="2021-01" db="EMBL/GenBank/DDBJ databases">
        <authorList>
            <person name="Schikora-Tamarit M.A."/>
        </authorList>
    </citation>
    <scope>NUCLEOTIDE SEQUENCE</scope>
    <source>
        <strain evidence="5">CBS6075</strain>
    </source>
</reference>
<feature type="domain" description="TOG" evidence="4">
    <location>
        <begin position="1754"/>
        <end position="2009"/>
    </location>
</feature>